<dbReference type="GO" id="GO:0015074">
    <property type="term" value="P:DNA integration"/>
    <property type="evidence" value="ECO:0007669"/>
    <property type="project" value="InterPro"/>
</dbReference>
<dbReference type="InterPro" id="IPR001584">
    <property type="entry name" value="Integrase_cat-core"/>
</dbReference>
<dbReference type="InterPro" id="IPR012337">
    <property type="entry name" value="RNaseH-like_sf"/>
</dbReference>
<dbReference type="PROSITE" id="PS50994">
    <property type="entry name" value="INTEGRASE"/>
    <property type="match status" value="1"/>
</dbReference>
<dbReference type="InterPro" id="IPR036397">
    <property type="entry name" value="RNaseH_sf"/>
</dbReference>
<proteinExistence type="predicted"/>
<keyword evidence="3" id="KW-1185">Reference proteome</keyword>
<dbReference type="InterPro" id="IPR048020">
    <property type="entry name" value="Transpos_IS3"/>
</dbReference>
<dbReference type="NCBIfam" id="NF033516">
    <property type="entry name" value="transpos_IS3"/>
    <property type="match status" value="1"/>
</dbReference>
<evidence type="ECO:0000313" key="2">
    <source>
        <dbReference type="EMBL" id="SDM79403.1"/>
    </source>
</evidence>
<dbReference type="Gene3D" id="3.30.420.10">
    <property type="entry name" value="Ribonuclease H-like superfamily/Ribonuclease H"/>
    <property type="match status" value="1"/>
</dbReference>
<dbReference type="AlphaFoldDB" id="A0A1G9W525"/>
<dbReference type="Pfam" id="PF13276">
    <property type="entry name" value="HTH_21"/>
    <property type="match status" value="1"/>
</dbReference>
<gene>
    <name evidence="2" type="ORF">SAMN05421823_1341</name>
</gene>
<name>A0A1G9W525_9BACT</name>
<dbReference type="Pfam" id="PF00665">
    <property type="entry name" value="rve"/>
    <property type="match status" value="1"/>
</dbReference>
<feature type="domain" description="Integrase catalytic" evidence="1">
    <location>
        <begin position="105"/>
        <end position="268"/>
    </location>
</feature>
<dbReference type="STRING" id="1075417.SAMN05421823_1341"/>
<dbReference type="EMBL" id="FNFO01000034">
    <property type="protein sequence ID" value="SDM79403.1"/>
    <property type="molecule type" value="Genomic_DNA"/>
</dbReference>
<dbReference type="PANTHER" id="PTHR46889:SF4">
    <property type="entry name" value="TRANSPOSASE INSO FOR INSERTION SEQUENCE ELEMENT IS911B-RELATED"/>
    <property type="match status" value="1"/>
</dbReference>
<dbReference type="InterPro" id="IPR025948">
    <property type="entry name" value="HTH-like_dom"/>
</dbReference>
<dbReference type="Pfam" id="PF13333">
    <property type="entry name" value="rve_2"/>
    <property type="match status" value="1"/>
</dbReference>
<dbReference type="SUPFAM" id="SSF53098">
    <property type="entry name" value="Ribonuclease H-like"/>
    <property type="match status" value="1"/>
</dbReference>
<dbReference type="Proteomes" id="UP000198510">
    <property type="component" value="Unassembled WGS sequence"/>
</dbReference>
<organism evidence="2 3">
    <name type="scientific">Catalinimonas alkaloidigena</name>
    <dbReference type="NCBI Taxonomy" id="1075417"/>
    <lineage>
        <taxon>Bacteria</taxon>
        <taxon>Pseudomonadati</taxon>
        <taxon>Bacteroidota</taxon>
        <taxon>Cytophagia</taxon>
        <taxon>Cytophagales</taxon>
        <taxon>Catalimonadaceae</taxon>
        <taxon>Catalinimonas</taxon>
    </lineage>
</organism>
<reference evidence="2 3" key="1">
    <citation type="submission" date="2016-10" db="EMBL/GenBank/DDBJ databases">
        <authorList>
            <person name="de Groot N.N."/>
        </authorList>
    </citation>
    <scope>NUCLEOTIDE SEQUENCE [LARGE SCALE GENOMIC DNA]</scope>
    <source>
        <strain evidence="2 3">DSM 25186</strain>
    </source>
</reference>
<dbReference type="GO" id="GO:0003676">
    <property type="term" value="F:nucleic acid binding"/>
    <property type="evidence" value="ECO:0007669"/>
    <property type="project" value="InterPro"/>
</dbReference>
<protein>
    <submittedName>
        <fullName evidence="2">Transposase InsO and inactivated derivatives</fullName>
    </submittedName>
</protein>
<sequence length="276" mass="32117">MCRVLEVSPSGYYAWCKRPESRRNRENSKLVMAIKEVHKGSGQTYGSPRIYQELAARGMPCSENRIARLMHLEGIQAKKVRRFKVTTDSKHKMPVAENLLDRQFAPELPDEKWGADITYIWTGQGWLYLAVVLDLFSRRVVGWQMQSTLERSLVVNALKMALKNRRPTAELLHHSDRGSQYASQEYQQLLALAEVSCSMSRKGNCWDNAPVESFFATLKRERVYHRHYTTRAEAKRDIFQYIEVWYNRKRRHSSLGYLSPVKYEALQTQHLSTTVA</sequence>
<evidence type="ECO:0000313" key="3">
    <source>
        <dbReference type="Proteomes" id="UP000198510"/>
    </source>
</evidence>
<evidence type="ECO:0000259" key="1">
    <source>
        <dbReference type="PROSITE" id="PS50994"/>
    </source>
</evidence>
<dbReference type="InterPro" id="IPR050900">
    <property type="entry name" value="Transposase_IS3/IS150/IS904"/>
</dbReference>
<accession>A0A1G9W525</accession>
<dbReference type="PANTHER" id="PTHR46889">
    <property type="entry name" value="TRANSPOSASE INSF FOR INSERTION SEQUENCE IS3B-RELATED"/>
    <property type="match status" value="1"/>
</dbReference>